<evidence type="ECO:0000313" key="3">
    <source>
        <dbReference type="Proteomes" id="UP000006882"/>
    </source>
</evidence>
<protein>
    <recommendedName>
        <fullName evidence="4">Transmembrane protein</fullName>
    </recommendedName>
</protein>
<evidence type="ECO:0000313" key="2">
    <source>
        <dbReference type="EMBL" id="ONI05748.1"/>
    </source>
</evidence>
<dbReference type="Gramene" id="ONI05748">
    <property type="protein sequence ID" value="ONI05748"/>
    <property type="gene ID" value="PRUPE_5G022500"/>
</dbReference>
<gene>
    <name evidence="2" type="ORF">PRUPE_5G022500</name>
</gene>
<name>A0A251P2A8_PRUPE</name>
<keyword evidence="1" id="KW-1133">Transmembrane helix</keyword>
<keyword evidence="1" id="KW-0472">Membrane</keyword>
<evidence type="ECO:0000256" key="1">
    <source>
        <dbReference type="SAM" id="Phobius"/>
    </source>
</evidence>
<evidence type="ECO:0008006" key="4">
    <source>
        <dbReference type="Google" id="ProtNLM"/>
    </source>
</evidence>
<dbReference type="Proteomes" id="UP000006882">
    <property type="component" value="Chromosome G5"/>
</dbReference>
<accession>A0A251P2A8</accession>
<keyword evidence="1" id="KW-0812">Transmembrane</keyword>
<sequence>MCWVIQKWCFELLSIQFKAFWNGRKAKTLGGCLVFASFGLFWSILGELSRITKLWWKIFGIELDLVCIVVVGSEDFWAIPYSSFFVGSASCGDVLLVEVQFVFFMMACNTLLD</sequence>
<dbReference type="EMBL" id="CM007655">
    <property type="protein sequence ID" value="ONI05748.1"/>
    <property type="molecule type" value="Genomic_DNA"/>
</dbReference>
<dbReference type="AlphaFoldDB" id="A0A251P2A8"/>
<organism evidence="2 3">
    <name type="scientific">Prunus persica</name>
    <name type="common">Peach</name>
    <name type="synonym">Amygdalus persica</name>
    <dbReference type="NCBI Taxonomy" id="3760"/>
    <lineage>
        <taxon>Eukaryota</taxon>
        <taxon>Viridiplantae</taxon>
        <taxon>Streptophyta</taxon>
        <taxon>Embryophyta</taxon>
        <taxon>Tracheophyta</taxon>
        <taxon>Spermatophyta</taxon>
        <taxon>Magnoliopsida</taxon>
        <taxon>eudicotyledons</taxon>
        <taxon>Gunneridae</taxon>
        <taxon>Pentapetalae</taxon>
        <taxon>rosids</taxon>
        <taxon>fabids</taxon>
        <taxon>Rosales</taxon>
        <taxon>Rosaceae</taxon>
        <taxon>Amygdaloideae</taxon>
        <taxon>Amygdaleae</taxon>
        <taxon>Prunus</taxon>
    </lineage>
</organism>
<reference evidence="2 3" key="1">
    <citation type="journal article" date="2013" name="Nat. Genet.">
        <title>The high-quality draft genome of peach (Prunus persica) identifies unique patterns of genetic diversity, domestication and genome evolution.</title>
        <authorList>
            <consortium name="International Peach Genome Initiative"/>
            <person name="Verde I."/>
            <person name="Abbott A.G."/>
            <person name="Scalabrin S."/>
            <person name="Jung S."/>
            <person name="Shu S."/>
            <person name="Marroni F."/>
            <person name="Zhebentyayeva T."/>
            <person name="Dettori M.T."/>
            <person name="Grimwood J."/>
            <person name="Cattonaro F."/>
            <person name="Zuccolo A."/>
            <person name="Rossini L."/>
            <person name="Jenkins J."/>
            <person name="Vendramin E."/>
            <person name="Meisel L.A."/>
            <person name="Decroocq V."/>
            <person name="Sosinski B."/>
            <person name="Prochnik S."/>
            <person name="Mitros T."/>
            <person name="Policriti A."/>
            <person name="Cipriani G."/>
            <person name="Dondini L."/>
            <person name="Ficklin S."/>
            <person name="Goodstein D.M."/>
            <person name="Xuan P."/>
            <person name="Del Fabbro C."/>
            <person name="Aramini V."/>
            <person name="Copetti D."/>
            <person name="Gonzalez S."/>
            <person name="Horner D.S."/>
            <person name="Falchi R."/>
            <person name="Lucas S."/>
            <person name="Mica E."/>
            <person name="Maldonado J."/>
            <person name="Lazzari B."/>
            <person name="Bielenberg D."/>
            <person name="Pirona R."/>
            <person name="Miculan M."/>
            <person name="Barakat A."/>
            <person name="Testolin R."/>
            <person name="Stella A."/>
            <person name="Tartarini S."/>
            <person name="Tonutti P."/>
            <person name="Arus P."/>
            <person name="Orellana A."/>
            <person name="Wells C."/>
            <person name="Main D."/>
            <person name="Vizzotto G."/>
            <person name="Silva H."/>
            <person name="Salamini F."/>
            <person name="Schmutz J."/>
            <person name="Morgante M."/>
            <person name="Rokhsar D.S."/>
        </authorList>
    </citation>
    <scope>NUCLEOTIDE SEQUENCE [LARGE SCALE GENOMIC DNA]</scope>
    <source>
        <strain evidence="3">cv. Nemared</strain>
    </source>
</reference>
<keyword evidence="3" id="KW-1185">Reference proteome</keyword>
<proteinExistence type="predicted"/>
<feature type="transmembrane region" description="Helical" evidence="1">
    <location>
        <begin position="28"/>
        <end position="45"/>
    </location>
</feature>